<dbReference type="EnsemblMetazoa" id="GBRI029729-RA">
    <property type="protein sequence ID" value="GBRI029729-PA"/>
    <property type="gene ID" value="GBRI029729"/>
</dbReference>
<feature type="region of interest" description="Disordered" evidence="2">
    <location>
        <begin position="1475"/>
        <end position="1511"/>
    </location>
</feature>
<feature type="region of interest" description="Disordered" evidence="2">
    <location>
        <begin position="1587"/>
        <end position="1619"/>
    </location>
</feature>
<feature type="compositionally biased region" description="Low complexity" evidence="2">
    <location>
        <begin position="24"/>
        <end position="63"/>
    </location>
</feature>
<dbReference type="GO" id="GO:0003712">
    <property type="term" value="F:transcription coregulator activity"/>
    <property type="evidence" value="ECO:0007669"/>
    <property type="project" value="InterPro"/>
</dbReference>
<comment type="similarity">
    <text evidence="1">Belongs to the SPT20 family.</text>
</comment>
<evidence type="ECO:0000259" key="3">
    <source>
        <dbReference type="Pfam" id="PF12090"/>
    </source>
</evidence>
<feature type="domain" description="Spt20-like SEP" evidence="3">
    <location>
        <begin position="584"/>
        <end position="732"/>
    </location>
</feature>
<feature type="region of interest" description="Disordered" evidence="2">
    <location>
        <begin position="253"/>
        <end position="304"/>
    </location>
</feature>
<feature type="region of interest" description="Disordered" evidence="2">
    <location>
        <begin position="24"/>
        <end position="68"/>
    </location>
</feature>
<feature type="compositionally biased region" description="Low complexity" evidence="2">
    <location>
        <begin position="1606"/>
        <end position="1619"/>
    </location>
</feature>
<organism evidence="4 5">
    <name type="scientific">Glossina brevipalpis</name>
    <dbReference type="NCBI Taxonomy" id="37001"/>
    <lineage>
        <taxon>Eukaryota</taxon>
        <taxon>Metazoa</taxon>
        <taxon>Ecdysozoa</taxon>
        <taxon>Arthropoda</taxon>
        <taxon>Hexapoda</taxon>
        <taxon>Insecta</taxon>
        <taxon>Pterygota</taxon>
        <taxon>Neoptera</taxon>
        <taxon>Endopterygota</taxon>
        <taxon>Diptera</taxon>
        <taxon>Brachycera</taxon>
        <taxon>Muscomorpha</taxon>
        <taxon>Hippoboscoidea</taxon>
        <taxon>Glossinidae</taxon>
        <taxon>Glossina</taxon>
    </lineage>
</organism>
<evidence type="ECO:0000313" key="5">
    <source>
        <dbReference type="Proteomes" id="UP000091820"/>
    </source>
</evidence>
<dbReference type="InterPro" id="IPR021950">
    <property type="entry name" value="Spt20"/>
</dbReference>
<feature type="compositionally biased region" description="Low complexity" evidence="2">
    <location>
        <begin position="106"/>
        <end position="119"/>
    </location>
</feature>
<feature type="compositionally biased region" description="Low complexity" evidence="2">
    <location>
        <begin position="1713"/>
        <end position="1725"/>
    </location>
</feature>
<feature type="region of interest" description="Disordered" evidence="2">
    <location>
        <begin position="106"/>
        <end position="125"/>
    </location>
</feature>
<evidence type="ECO:0000313" key="4">
    <source>
        <dbReference type="EnsemblMetazoa" id="GBRI029729-PA"/>
    </source>
</evidence>
<feature type="compositionally biased region" description="Low complexity" evidence="2">
    <location>
        <begin position="367"/>
        <end position="404"/>
    </location>
</feature>
<feature type="compositionally biased region" description="Low complexity" evidence="2">
    <location>
        <begin position="1484"/>
        <end position="1511"/>
    </location>
</feature>
<dbReference type="GO" id="GO:0000124">
    <property type="term" value="C:SAGA complex"/>
    <property type="evidence" value="ECO:0007669"/>
    <property type="project" value="InterPro"/>
</dbReference>
<feature type="region of interest" description="Disordered" evidence="2">
    <location>
        <begin position="1930"/>
        <end position="1949"/>
    </location>
</feature>
<feature type="compositionally biased region" description="Low complexity" evidence="2">
    <location>
        <begin position="2155"/>
        <end position="2177"/>
    </location>
</feature>
<dbReference type="Proteomes" id="UP000091820">
    <property type="component" value="Unassembled WGS sequence"/>
</dbReference>
<evidence type="ECO:0000256" key="1">
    <source>
        <dbReference type="ARBA" id="ARBA00009112"/>
    </source>
</evidence>
<protein>
    <recommendedName>
        <fullName evidence="3">Spt20-like SEP domain-containing protein</fullName>
    </recommendedName>
</protein>
<feature type="region of interest" description="Disordered" evidence="2">
    <location>
        <begin position="1309"/>
        <end position="1333"/>
    </location>
</feature>
<name>A0A1A9WRN9_9MUSC</name>
<feature type="region of interest" description="Disordered" evidence="2">
    <location>
        <begin position="317"/>
        <end position="404"/>
    </location>
</feature>
<reference evidence="4" key="2">
    <citation type="submission" date="2020-05" db="UniProtKB">
        <authorList>
            <consortium name="EnsemblMetazoa"/>
        </authorList>
    </citation>
    <scope>IDENTIFICATION</scope>
    <source>
        <strain evidence="4">IAEA</strain>
    </source>
</reference>
<feature type="compositionally biased region" description="Low complexity" evidence="2">
    <location>
        <begin position="317"/>
        <end position="331"/>
    </location>
</feature>
<feature type="compositionally biased region" description="Low complexity" evidence="2">
    <location>
        <begin position="1934"/>
        <end position="1949"/>
    </location>
</feature>
<feature type="region of interest" description="Disordered" evidence="2">
    <location>
        <begin position="1660"/>
        <end position="1725"/>
    </location>
</feature>
<dbReference type="PANTHER" id="PTHR13526:SF8">
    <property type="entry name" value="TRANSCRIPTION FACTOR SPT20 HOMOLOG"/>
    <property type="match status" value="1"/>
</dbReference>
<proteinExistence type="inferred from homology"/>
<keyword evidence="5" id="KW-1185">Reference proteome</keyword>
<feature type="compositionally biased region" description="Polar residues" evidence="2">
    <location>
        <begin position="1590"/>
        <end position="1599"/>
    </location>
</feature>
<sequence>MQSLDSSCQEADFIINDTLKKLKGSNSGNSNSNSASLATSSSLTHSGSTSILRQSQQQQTQLSYHHAASHNKYQQQYHHLHSALQGTNSSSSATNVAGSGIALNNSNNLPQLSPQSPLQNLPPPSLVSAGYSHSYSNKSSLIDSSLLHCNISQIPSQPPLCIFEGDADDETPTDQPPIELLASVNSSSGGGSLHLDSLSLLTQSTNNSGNNSSSTVIVPLAVPSPVSSCSASSVSLSNFNSITSPSPIVPDLLLSTPPGVNSSSSSSHTSNHSNNNNNNKKAEKRPSATTSNNGNNNGIPHHHQNHLSHATHLLSSANTTSSLTSPTSSPSKRQKTKDSSLTSLSSSTTVTNKLSTHSPSLASRIGSAQTSSISSSSAASSSSKRGGDPSSANSVNSSTISGSTVTSSHRFFNIHERIKEHYLQLLANDLNLFAEIGLKQRTRSFILERVVECEKLNTIVVNLYPGNKGYALALHYDDRQQLTADSDGSLHILGTHYESVNSSSLSSTSSVSTLALHKSISSRNSASSNPSLGSNTKLFHSVVPPDLKTSEFDVKHKRSYDPAFIDNSFESAVSEYPLVEVLRWPYENDQLLQCIDREVLPDFLMDMLVASTVTLQAPQDDSTATARLYVKPNVFYGGCVVAQVRDFRQTFATSTNICDTRHVLLRPTNATLFADVQHIATILSQNSSSSSVVCCAPEDKPILESQLVLATAEPLCLDPDPSIGRHAINSQHERQIFYTHELRRQMKKYTQIAINRKRKLDQFTHHYGLELCDYLARLRARPRNVGVGSSTSNSGNSLVNASMLSSFASKVPKRPRDVIRPIRPPRLDYPANLKVPDQLINVEKFAKINERPRETTDCHPILIEEYILETEREDNEGRRVIYHIKLSIFQRPSNSEYLGELYVDRDYREGERNGESCRFPLGTRVHANRYIQQFTEIFTEEGRKAVKITHLMPGHLPKVTHTGITPEQRQALLLQQQQQQQIQLQQRQAALLAAQQQQQQQQLQKQAIQTPATTQQQHVVVVGPNGQQQHILPATVQHVTSSTTQTIGTGHQSHQVAKNINILGISGNNAASVHQVLRQHQQQQQQHPAQVATHFLDANGATVQLQHATLTATNVNATTNAGPNTASSGVQQVTTQPAAPHIQLQQIANTASGVGGSGGNTTTTHQLSLSNGSLVLVQQHPAQNAANHQTHHQVLQHAGITIQPATTHQQKSQVITTTQMNALPPGTNSALRSQLTSSVPILQAQLKAAPIVTTSTQHQQQLLHKQQNTATVPNTAIGVSTASSNTGTNLHSNPAINAIVTSIMNSANQWQQQQQQQQNSSINTSSPTTTLKNSSNASILSLLNSAPAAMTSTPVASGTFTASTGQTQQQQQQQTVTLVQHTGHTLSQTQSTVITTDSYVQATPPRPQTPTVIAAQQRKQQNEVLQNLLNPARKINIVSGGGGGGGGACSTTTTFRTNTAGNLIAVNLGQSANNVTQHHHSHHGTQQQQQHQQQQEQSQPSQTTVRVSMSALASQLASPPAIMTNSTNFGSYTLSTVGGAGSSNSGSIKILNSGIQQQRVLASALRRDSLNANQAPPNAIVVGVAAPSPGSDSNASNASGFAVPQAASSNSTNNNNTNTTTLNALLANAATPSPSGSDHSQSSQTQNQTLLERLNSGGVVTAGATMPNMSPQQSSGQSQQAQQYITKSLVQSPATSSIHSPMSSPHPQPSPSPHLQQQQQTGQTQTATATLNLQGINFSTLQGAMANFQNVQVQIPGFTQPISLQLTGGSLQPQTGNATVSVVATGAAATNNSNAQNTSSASQTQQRSLLVSVPVSSNTGSVNVQEQHGAQSQHTITLQPQQLHQQHGSGTAGTIVNLPTGAVATATGSTQTVVLTNNAGNAAASSANANVGGGGGTGTGGNAGATGGTTMLTLPIAQIVGAGVQKLNPSTLRASTGTTNTTVGGVVGSSNAVSSTGGSIIVQQQQQQQQTNQQQTQTSNISQQQQQQQQATITVSSTGNAGSQTNQAIQLVGTIQQGGRNIQVVGAKHLAGSRQLITQRQIGGSTLKIAAATPVNAGTNAAITSAVNLAATSIVMSTQKLQLKTIKTTSQAQQHQQPHQRILNQITASQASQTTPQQGQQQQQQQQQTQQQPQTQTVIIGQAQATSQQQQTAVVQHQQTQPQTPSTQSQQHIQIQARAGSNLSPRAITAIAAAAAAKQQQAAAVAAAAVAAANRRRSTTDVNK</sequence>
<dbReference type="GO" id="GO:0006357">
    <property type="term" value="P:regulation of transcription by RNA polymerase II"/>
    <property type="evidence" value="ECO:0007669"/>
    <property type="project" value="TreeGrafter"/>
</dbReference>
<dbReference type="STRING" id="37001.A0A1A9WRN9"/>
<accession>A0A1A9WRN9</accession>
<feature type="compositionally biased region" description="Low complexity" evidence="2">
    <location>
        <begin position="1670"/>
        <end position="1683"/>
    </location>
</feature>
<feature type="region of interest" description="Disordered" evidence="2">
    <location>
        <begin position="2155"/>
        <end position="2178"/>
    </location>
</feature>
<dbReference type="InterPro" id="IPR046468">
    <property type="entry name" value="Spt20-like_SEP"/>
</dbReference>
<feature type="compositionally biased region" description="Low complexity" evidence="2">
    <location>
        <begin position="1692"/>
        <end position="1703"/>
    </location>
</feature>
<evidence type="ECO:0000256" key="2">
    <source>
        <dbReference type="SAM" id="MobiDB-lite"/>
    </source>
</evidence>
<dbReference type="VEuPathDB" id="VectorBase:GBRI029729"/>
<feature type="compositionally biased region" description="Low complexity" evidence="2">
    <location>
        <begin position="339"/>
        <end position="356"/>
    </location>
</feature>
<dbReference type="PANTHER" id="PTHR13526">
    <property type="entry name" value="TRANSCRIPTION FACTOR SPT20 HOMOLOG"/>
    <property type="match status" value="1"/>
</dbReference>
<reference evidence="5" key="1">
    <citation type="submission" date="2014-03" db="EMBL/GenBank/DDBJ databases">
        <authorList>
            <person name="Aksoy S."/>
            <person name="Warren W."/>
            <person name="Wilson R.K."/>
        </authorList>
    </citation>
    <scope>NUCLEOTIDE SEQUENCE [LARGE SCALE GENOMIC DNA]</scope>
    <source>
        <strain evidence="5">IAEA</strain>
    </source>
</reference>
<dbReference type="Pfam" id="PF12090">
    <property type="entry name" value="Spt20_SEP"/>
    <property type="match status" value="1"/>
</dbReference>
<feature type="compositionally biased region" description="Low complexity" evidence="2">
    <location>
        <begin position="261"/>
        <end position="279"/>
    </location>
</feature>